<dbReference type="Gene3D" id="1.10.287.110">
    <property type="entry name" value="DnaJ domain"/>
    <property type="match status" value="1"/>
</dbReference>
<dbReference type="Proteomes" id="UP001254257">
    <property type="component" value="Unassembled WGS sequence"/>
</dbReference>
<gene>
    <name evidence="2" type="ORF">RKE40_13560</name>
</gene>
<organism evidence="2 3">
    <name type="scientific">Bosea rubneri</name>
    <dbReference type="NCBI Taxonomy" id="3075434"/>
    <lineage>
        <taxon>Bacteria</taxon>
        <taxon>Pseudomonadati</taxon>
        <taxon>Pseudomonadota</taxon>
        <taxon>Alphaproteobacteria</taxon>
        <taxon>Hyphomicrobiales</taxon>
        <taxon>Boseaceae</taxon>
        <taxon>Bosea</taxon>
    </lineage>
</organism>
<dbReference type="InterPro" id="IPR036869">
    <property type="entry name" value="J_dom_sf"/>
</dbReference>
<keyword evidence="3" id="KW-1185">Reference proteome</keyword>
<proteinExistence type="predicted"/>
<dbReference type="CDD" id="cd07316">
    <property type="entry name" value="terB_like_DjlA"/>
    <property type="match status" value="1"/>
</dbReference>
<sequence>MKSFHWGALGGGGLGFALGGPLGALVGALAGHVLVDREGAPFGPAPRQLIFTTGLVALAAKMARADGVVTRDEVAAFRRIVTVPADEQGHIERLFDLAKQTSAGFEAYASQIAESFREEPALLEDVLDGLFLIAAADGAIHEREHDYLHDVAMIFGIDEAGFARIEARHVRRRDDPYLVLGASREMSDAEIRKLHRALVVENHPDREIARGLPEEAICIATRRLAAINAAWDAIQKERGLAGRLAAPA</sequence>
<dbReference type="SUPFAM" id="SSF158682">
    <property type="entry name" value="TerB-like"/>
    <property type="match status" value="1"/>
</dbReference>
<evidence type="ECO:0000313" key="3">
    <source>
        <dbReference type="Proteomes" id="UP001254257"/>
    </source>
</evidence>
<dbReference type="RefSeq" id="WP_316018758.1">
    <property type="nucleotide sequence ID" value="NZ_JAWDID010000017.1"/>
</dbReference>
<dbReference type="InterPro" id="IPR001623">
    <property type="entry name" value="DnaJ_domain"/>
</dbReference>
<dbReference type="InterPro" id="IPR029024">
    <property type="entry name" value="TerB-like"/>
</dbReference>
<dbReference type="SUPFAM" id="SSF46565">
    <property type="entry name" value="Chaperone J-domain"/>
    <property type="match status" value="1"/>
</dbReference>
<evidence type="ECO:0000313" key="2">
    <source>
        <dbReference type="EMBL" id="MDU0340923.1"/>
    </source>
</evidence>
<feature type="domain" description="J" evidence="1">
    <location>
        <begin position="175"/>
        <end position="239"/>
    </location>
</feature>
<dbReference type="Pfam" id="PF05099">
    <property type="entry name" value="TerB"/>
    <property type="match status" value="1"/>
</dbReference>
<comment type="caution">
    <text evidence="2">The sequence shown here is derived from an EMBL/GenBank/DDBJ whole genome shotgun (WGS) entry which is preliminary data.</text>
</comment>
<accession>A0ABU3S808</accession>
<evidence type="ECO:0000259" key="1">
    <source>
        <dbReference type="PROSITE" id="PS50076"/>
    </source>
</evidence>
<dbReference type="CDD" id="cd06257">
    <property type="entry name" value="DnaJ"/>
    <property type="match status" value="1"/>
</dbReference>
<dbReference type="EMBL" id="JAWDID010000017">
    <property type="protein sequence ID" value="MDU0340923.1"/>
    <property type="molecule type" value="Genomic_DNA"/>
</dbReference>
<reference evidence="2 3" key="1">
    <citation type="submission" date="2023-09" db="EMBL/GenBank/DDBJ databases">
        <title>Whole genome shotgun sequencing (WGS) of Bosea sp. ZW T0_25, isolated from stored onions (Allium cepa).</title>
        <authorList>
            <person name="Stoll D.A."/>
            <person name="Huch M."/>
        </authorList>
    </citation>
    <scope>NUCLEOTIDE SEQUENCE [LARGE SCALE GENOMIC DNA]</scope>
    <source>
        <strain evidence="2 3">ZW T0_25</strain>
    </source>
</reference>
<name>A0ABU3S808_9HYPH</name>
<dbReference type="Gene3D" id="1.10.3680.10">
    <property type="entry name" value="TerB-like"/>
    <property type="match status" value="1"/>
</dbReference>
<dbReference type="SMART" id="SM00271">
    <property type="entry name" value="DnaJ"/>
    <property type="match status" value="1"/>
</dbReference>
<dbReference type="InterPro" id="IPR007791">
    <property type="entry name" value="DjlA_N"/>
</dbReference>
<protein>
    <submittedName>
        <fullName evidence="2">DnaJ family molecular chaperone</fullName>
    </submittedName>
</protein>
<dbReference type="PROSITE" id="PS50076">
    <property type="entry name" value="DNAJ_2"/>
    <property type="match status" value="1"/>
</dbReference>